<reference evidence="2" key="1">
    <citation type="submission" date="2023-03" db="EMBL/GenBank/DDBJ databases">
        <title>Massive genome expansion in bonnet fungi (Mycena s.s.) driven by repeated elements and novel gene families across ecological guilds.</title>
        <authorList>
            <consortium name="Lawrence Berkeley National Laboratory"/>
            <person name="Harder C.B."/>
            <person name="Miyauchi S."/>
            <person name="Viragh M."/>
            <person name="Kuo A."/>
            <person name="Thoen E."/>
            <person name="Andreopoulos B."/>
            <person name="Lu D."/>
            <person name="Skrede I."/>
            <person name="Drula E."/>
            <person name="Henrissat B."/>
            <person name="Morin E."/>
            <person name="Kohler A."/>
            <person name="Barry K."/>
            <person name="LaButti K."/>
            <person name="Morin E."/>
            <person name="Salamov A."/>
            <person name="Lipzen A."/>
            <person name="Mereny Z."/>
            <person name="Hegedus B."/>
            <person name="Baldrian P."/>
            <person name="Stursova M."/>
            <person name="Weitz H."/>
            <person name="Taylor A."/>
            <person name="Grigoriev I.V."/>
            <person name="Nagy L.G."/>
            <person name="Martin F."/>
            <person name="Kauserud H."/>
        </authorList>
    </citation>
    <scope>NUCLEOTIDE SEQUENCE</scope>
    <source>
        <strain evidence="2">CBHHK200</strain>
    </source>
</reference>
<dbReference type="AlphaFoldDB" id="A0AAD6SHN0"/>
<feature type="coiled-coil region" evidence="1">
    <location>
        <begin position="46"/>
        <end position="73"/>
    </location>
</feature>
<dbReference type="EMBL" id="JARJCM010000130">
    <property type="protein sequence ID" value="KAJ7026996.1"/>
    <property type="molecule type" value="Genomic_DNA"/>
</dbReference>
<dbReference type="Proteomes" id="UP001218188">
    <property type="component" value="Unassembled WGS sequence"/>
</dbReference>
<gene>
    <name evidence="2" type="ORF">C8F04DRAFT_99139</name>
</gene>
<evidence type="ECO:0000256" key="1">
    <source>
        <dbReference type="SAM" id="Coils"/>
    </source>
</evidence>
<proteinExistence type="predicted"/>
<organism evidence="2 3">
    <name type="scientific">Mycena alexandri</name>
    <dbReference type="NCBI Taxonomy" id="1745969"/>
    <lineage>
        <taxon>Eukaryota</taxon>
        <taxon>Fungi</taxon>
        <taxon>Dikarya</taxon>
        <taxon>Basidiomycota</taxon>
        <taxon>Agaricomycotina</taxon>
        <taxon>Agaricomycetes</taxon>
        <taxon>Agaricomycetidae</taxon>
        <taxon>Agaricales</taxon>
        <taxon>Marasmiineae</taxon>
        <taxon>Mycenaceae</taxon>
        <taxon>Mycena</taxon>
    </lineage>
</organism>
<comment type="caution">
    <text evidence="2">The sequence shown here is derived from an EMBL/GenBank/DDBJ whole genome shotgun (WGS) entry which is preliminary data.</text>
</comment>
<sequence>MGIDEDDIPAAEEKLCTGGTTTSIAQHVAPHSQDRQTYAAQHTVALRTAETTIRGLEAKIKEQRAEIDRVTTEATLAGVCVTEQQNKILGLERDVAWCASSFRFFIFTGNTPCFSSIDVVLRTRTELPASNAQGAVGSAERFEGRGRTGTVNPAPPSSIAIFLVIHRDILEDAARFLLLLKLSTSVMVRYTFFSWMRKIQCESGRRVLARNYNGTNATRRGADDFLTLGSSWDLLGRRALVFFWNQGLTNRNNSSKIPPCTRGK</sequence>
<keyword evidence="1" id="KW-0175">Coiled coil</keyword>
<keyword evidence="3" id="KW-1185">Reference proteome</keyword>
<protein>
    <submittedName>
        <fullName evidence="2">Uncharacterized protein</fullName>
    </submittedName>
</protein>
<name>A0AAD6SHN0_9AGAR</name>
<evidence type="ECO:0000313" key="3">
    <source>
        <dbReference type="Proteomes" id="UP001218188"/>
    </source>
</evidence>
<accession>A0AAD6SHN0</accession>
<evidence type="ECO:0000313" key="2">
    <source>
        <dbReference type="EMBL" id="KAJ7026996.1"/>
    </source>
</evidence>